<dbReference type="EMBL" id="RQTK01000678">
    <property type="protein sequence ID" value="RUS76248.1"/>
    <property type="molecule type" value="Genomic_DNA"/>
</dbReference>
<accession>A0A3S0ZF94</accession>
<dbReference type="PANTHER" id="PTHR47027">
    <property type="entry name" value="REVERSE TRANSCRIPTASE DOMAIN-CONTAINING PROTEIN"/>
    <property type="match status" value="1"/>
</dbReference>
<dbReference type="OrthoDB" id="6255742at2759"/>
<feature type="domain" description="Reverse transcriptase" evidence="1">
    <location>
        <begin position="1"/>
        <end position="240"/>
    </location>
</feature>
<dbReference type="InterPro" id="IPR000477">
    <property type="entry name" value="RT_dom"/>
</dbReference>
<gene>
    <name evidence="2" type="ORF">EGW08_015991</name>
</gene>
<proteinExistence type="predicted"/>
<dbReference type="Pfam" id="PF00078">
    <property type="entry name" value="RVT_1"/>
    <property type="match status" value="1"/>
</dbReference>
<keyword evidence="3" id="KW-1185">Reference proteome</keyword>
<evidence type="ECO:0000313" key="2">
    <source>
        <dbReference type="EMBL" id="RUS76248.1"/>
    </source>
</evidence>
<dbReference type="Proteomes" id="UP000271974">
    <property type="component" value="Unassembled WGS sequence"/>
</dbReference>
<reference evidence="2 3" key="1">
    <citation type="submission" date="2019-01" db="EMBL/GenBank/DDBJ databases">
        <title>A draft genome assembly of the solar-powered sea slug Elysia chlorotica.</title>
        <authorList>
            <person name="Cai H."/>
            <person name="Li Q."/>
            <person name="Fang X."/>
            <person name="Li J."/>
            <person name="Curtis N.E."/>
            <person name="Altenburger A."/>
            <person name="Shibata T."/>
            <person name="Feng M."/>
            <person name="Maeda T."/>
            <person name="Schwartz J.A."/>
            <person name="Shigenobu S."/>
            <person name="Lundholm N."/>
            <person name="Nishiyama T."/>
            <person name="Yang H."/>
            <person name="Hasebe M."/>
            <person name="Li S."/>
            <person name="Pierce S.K."/>
            <person name="Wang J."/>
        </authorList>
    </citation>
    <scope>NUCLEOTIDE SEQUENCE [LARGE SCALE GENOMIC DNA]</scope>
    <source>
        <strain evidence="2">EC2010</strain>
        <tissue evidence="2">Whole organism of an adult</tissue>
    </source>
</reference>
<dbReference type="AlphaFoldDB" id="A0A3S0ZF94"/>
<name>A0A3S0ZF94_ELYCH</name>
<evidence type="ECO:0000313" key="3">
    <source>
        <dbReference type="Proteomes" id="UP000271974"/>
    </source>
</evidence>
<comment type="caution">
    <text evidence="2">The sequence shown here is derived from an EMBL/GenBank/DDBJ whole genome shotgun (WGS) entry which is preliminary data.</text>
</comment>
<organism evidence="2 3">
    <name type="scientific">Elysia chlorotica</name>
    <name type="common">Eastern emerald elysia</name>
    <name type="synonym">Sea slug</name>
    <dbReference type="NCBI Taxonomy" id="188477"/>
    <lineage>
        <taxon>Eukaryota</taxon>
        <taxon>Metazoa</taxon>
        <taxon>Spiralia</taxon>
        <taxon>Lophotrochozoa</taxon>
        <taxon>Mollusca</taxon>
        <taxon>Gastropoda</taxon>
        <taxon>Heterobranchia</taxon>
        <taxon>Euthyneura</taxon>
        <taxon>Panpulmonata</taxon>
        <taxon>Sacoglossa</taxon>
        <taxon>Placobranchoidea</taxon>
        <taxon>Plakobranchidae</taxon>
        <taxon>Elysia</taxon>
    </lineage>
</organism>
<dbReference type="PROSITE" id="PS50878">
    <property type="entry name" value="RT_POL"/>
    <property type="match status" value="1"/>
</dbReference>
<dbReference type="PANTHER" id="PTHR47027:SF25">
    <property type="entry name" value="REVERSE TRANSCRIPTASE DOMAIN-CONTAINING PROTEIN"/>
    <property type="match status" value="1"/>
</dbReference>
<sequence length="267" mass="29625">MTCTSESLREAGVPTTFLTTKTKTSIGTWNIRSLYETGRIAQVCEESTRYCSEGSVSQTEIAKAIKSLKSGKAAGPEGTLPEAPKADIQTPTDVLTQSYARSGKESKFQQTRGKICDGKLTEPVNAQTGVRQGCLLSPAIFLMVVAWVMRQSTTGRRSWNLMKQLEDLDFADDINLPSQKQQDVQEKLYSEGEDSEKTGLQINIRKTEAMRMNIKQANALGLHDEIIEEVDKFVYLGSVVRKNGGTDEDIKCRINKARYAFNTLKPI</sequence>
<evidence type="ECO:0000259" key="1">
    <source>
        <dbReference type="PROSITE" id="PS50878"/>
    </source>
</evidence>
<protein>
    <recommendedName>
        <fullName evidence="1">Reverse transcriptase domain-containing protein</fullName>
    </recommendedName>
</protein>
<dbReference type="STRING" id="188477.A0A3S0ZF94"/>